<dbReference type="AlphaFoldDB" id="A0A9P7CXJ4"/>
<sequence length="320" mass="35865">MTLASNDPNWWHVINANRAGSYFIVAASVGVIYDSVLTFAQEVELVWRQRWSLMTVLYLSLRYIGIISAVISILINLPTFPRTDTVSYIMYFALSWISVVVPAMLGVIMIARLHAMYQRSRKVLIFLVIIFLVVNISGAVITAMFLRHISLEEVILSGTYQCTVELEGDDVLLGAMYLMLFTIWEILVLCLAVWIALKHFRELRRHSGGGSLIIGDCFAVLMKSHVVYFASFAHTSFVAFSCSSLGYLSPMVSTVPYSLGAQIYFGVLQIFILVQFFVLGPRLILSVREYHAKLVDFDAATGMASIVFQERVHVTTSSSV</sequence>
<accession>A0A9P7CXJ4</accession>
<organism evidence="3 4">
    <name type="scientific">Suillus placidus</name>
    <dbReference type="NCBI Taxonomy" id="48579"/>
    <lineage>
        <taxon>Eukaryota</taxon>
        <taxon>Fungi</taxon>
        <taxon>Dikarya</taxon>
        <taxon>Basidiomycota</taxon>
        <taxon>Agaricomycotina</taxon>
        <taxon>Agaricomycetes</taxon>
        <taxon>Agaricomycetidae</taxon>
        <taxon>Boletales</taxon>
        <taxon>Suillineae</taxon>
        <taxon>Suillaceae</taxon>
        <taxon>Suillus</taxon>
    </lineage>
</organism>
<feature type="transmembrane region" description="Helical" evidence="1">
    <location>
        <begin position="123"/>
        <end position="146"/>
    </location>
</feature>
<evidence type="ECO:0000256" key="1">
    <source>
        <dbReference type="SAM" id="Phobius"/>
    </source>
</evidence>
<feature type="transmembrane region" description="Helical" evidence="1">
    <location>
        <begin position="20"/>
        <end position="39"/>
    </location>
</feature>
<keyword evidence="1" id="KW-0472">Membrane</keyword>
<dbReference type="Pfam" id="PF20151">
    <property type="entry name" value="DUF6533"/>
    <property type="match status" value="1"/>
</dbReference>
<feature type="transmembrane region" description="Helical" evidence="1">
    <location>
        <begin position="175"/>
        <end position="197"/>
    </location>
</feature>
<keyword evidence="4" id="KW-1185">Reference proteome</keyword>
<reference evidence="3" key="1">
    <citation type="journal article" date="2020" name="New Phytol.">
        <title>Comparative genomics reveals dynamic genome evolution in host specialist ectomycorrhizal fungi.</title>
        <authorList>
            <person name="Lofgren L.A."/>
            <person name="Nguyen N.H."/>
            <person name="Vilgalys R."/>
            <person name="Ruytinx J."/>
            <person name="Liao H.L."/>
            <person name="Branco S."/>
            <person name="Kuo A."/>
            <person name="LaButti K."/>
            <person name="Lipzen A."/>
            <person name="Andreopoulos W."/>
            <person name="Pangilinan J."/>
            <person name="Riley R."/>
            <person name="Hundley H."/>
            <person name="Na H."/>
            <person name="Barry K."/>
            <person name="Grigoriev I.V."/>
            <person name="Stajich J.E."/>
            <person name="Kennedy P.G."/>
        </authorList>
    </citation>
    <scope>NUCLEOTIDE SEQUENCE</scope>
    <source>
        <strain evidence="3">DOB743</strain>
    </source>
</reference>
<evidence type="ECO:0000313" key="4">
    <source>
        <dbReference type="Proteomes" id="UP000714275"/>
    </source>
</evidence>
<dbReference type="InterPro" id="IPR045340">
    <property type="entry name" value="DUF6533"/>
</dbReference>
<evidence type="ECO:0000313" key="3">
    <source>
        <dbReference type="EMBL" id="KAG1766826.1"/>
    </source>
</evidence>
<keyword evidence="1" id="KW-0812">Transmembrane</keyword>
<feature type="transmembrane region" description="Helical" evidence="1">
    <location>
        <begin position="226"/>
        <end position="249"/>
    </location>
</feature>
<feature type="transmembrane region" description="Helical" evidence="1">
    <location>
        <begin position="89"/>
        <end position="111"/>
    </location>
</feature>
<dbReference type="Proteomes" id="UP000714275">
    <property type="component" value="Unassembled WGS sequence"/>
</dbReference>
<protein>
    <recommendedName>
        <fullName evidence="2">DUF6533 domain-containing protein</fullName>
    </recommendedName>
</protein>
<gene>
    <name evidence="3" type="ORF">EV702DRAFT_783907</name>
</gene>
<feature type="domain" description="DUF6533" evidence="2">
    <location>
        <begin position="22"/>
        <end position="67"/>
    </location>
</feature>
<name>A0A9P7CXJ4_9AGAM</name>
<comment type="caution">
    <text evidence="3">The sequence shown here is derived from an EMBL/GenBank/DDBJ whole genome shotgun (WGS) entry which is preliminary data.</text>
</comment>
<feature type="transmembrane region" description="Helical" evidence="1">
    <location>
        <begin position="261"/>
        <end position="285"/>
    </location>
</feature>
<keyword evidence="1" id="KW-1133">Transmembrane helix</keyword>
<dbReference type="OrthoDB" id="3349377at2759"/>
<dbReference type="EMBL" id="JABBWD010000092">
    <property type="protein sequence ID" value="KAG1766826.1"/>
    <property type="molecule type" value="Genomic_DNA"/>
</dbReference>
<evidence type="ECO:0000259" key="2">
    <source>
        <dbReference type="Pfam" id="PF20151"/>
    </source>
</evidence>
<feature type="transmembrane region" description="Helical" evidence="1">
    <location>
        <begin position="51"/>
        <end position="77"/>
    </location>
</feature>
<proteinExistence type="predicted"/>